<gene>
    <name evidence="1" type="ORF">M513_10794</name>
</gene>
<keyword evidence="2" id="KW-1185">Reference proteome</keyword>
<dbReference type="Proteomes" id="UP000030764">
    <property type="component" value="Unassembled WGS sequence"/>
</dbReference>
<accession>A0A085LTK6</accession>
<dbReference type="AlphaFoldDB" id="A0A085LTK6"/>
<protein>
    <submittedName>
        <fullName evidence="1">Uncharacterized protein</fullName>
    </submittedName>
</protein>
<evidence type="ECO:0000313" key="1">
    <source>
        <dbReference type="EMBL" id="KFD48302.1"/>
    </source>
</evidence>
<proteinExistence type="predicted"/>
<dbReference type="EMBL" id="KL363297">
    <property type="protein sequence ID" value="KFD48302.1"/>
    <property type="molecule type" value="Genomic_DNA"/>
</dbReference>
<name>A0A085LTK6_9BILA</name>
<sequence>MLRRFSDSSGPVINGNGEIKAEIISRQTLSCINALLYGGARFLFLELRSFRVTICTKASFPCFVCNQRYRTIKRLYNMKTYGPVKKNHDDITVMIKGQTSTYGM</sequence>
<organism evidence="1 2">
    <name type="scientific">Trichuris suis</name>
    <name type="common">pig whipworm</name>
    <dbReference type="NCBI Taxonomy" id="68888"/>
    <lineage>
        <taxon>Eukaryota</taxon>
        <taxon>Metazoa</taxon>
        <taxon>Ecdysozoa</taxon>
        <taxon>Nematoda</taxon>
        <taxon>Enoplea</taxon>
        <taxon>Dorylaimia</taxon>
        <taxon>Trichinellida</taxon>
        <taxon>Trichuridae</taxon>
        <taxon>Trichuris</taxon>
    </lineage>
</organism>
<evidence type="ECO:0000313" key="2">
    <source>
        <dbReference type="Proteomes" id="UP000030764"/>
    </source>
</evidence>
<reference evidence="1 2" key="1">
    <citation type="journal article" date="2014" name="Nat. Genet.">
        <title>Genome and transcriptome of the porcine whipworm Trichuris suis.</title>
        <authorList>
            <person name="Jex A.R."/>
            <person name="Nejsum P."/>
            <person name="Schwarz E.M."/>
            <person name="Hu L."/>
            <person name="Young N.D."/>
            <person name="Hall R.S."/>
            <person name="Korhonen P.K."/>
            <person name="Liao S."/>
            <person name="Thamsborg S."/>
            <person name="Xia J."/>
            <person name="Xu P."/>
            <person name="Wang S."/>
            <person name="Scheerlinck J.P."/>
            <person name="Hofmann A."/>
            <person name="Sternberg P.W."/>
            <person name="Wang J."/>
            <person name="Gasser R.B."/>
        </authorList>
    </citation>
    <scope>NUCLEOTIDE SEQUENCE [LARGE SCALE GENOMIC DNA]</scope>
    <source>
        <strain evidence="1">DCEP-RM93M</strain>
    </source>
</reference>